<dbReference type="InterPro" id="IPR001789">
    <property type="entry name" value="Sig_transdc_resp-reg_receiver"/>
</dbReference>
<dbReference type="Proteomes" id="UP000308181">
    <property type="component" value="Unassembled WGS sequence"/>
</dbReference>
<dbReference type="EMBL" id="SWBP01000001">
    <property type="protein sequence ID" value="TKC00213.1"/>
    <property type="molecule type" value="Genomic_DNA"/>
</dbReference>
<keyword evidence="4" id="KW-1185">Reference proteome</keyword>
<protein>
    <submittedName>
        <fullName evidence="3">Response regulator</fullName>
    </submittedName>
</protein>
<comment type="caution">
    <text evidence="3">The sequence shown here is derived from an EMBL/GenBank/DDBJ whole genome shotgun (WGS) entry which is preliminary data.</text>
</comment>
<evidence type="ECO:0000313" key="3">
    <source>
        <dbReference type="EMBL" id="TKC00213.1"/>
    </source>
</evidence>
<name>A0A4U1C4B5_9SPHI</name>
<sequence>MKKKIEIACIIDDDDIYVYGVRKLIQLKQLCENLMVFGNGQEALNYLKPIINTPDLLPEIILLDINMPVMDGWQFVEEFTKLHSNPAKKVTIYMISSSVNPRDVERAEGISGISKYMIKPITLDTLMNIFQPVSVS</sequence>
<gene>
    <name evidence="3" type="ORF">FA046_00600</name>
</gene>
<dbReference type="Gene3D" id="3.40.50.2300">
    <property type="match status" value="1"/>
</dbReference>
<keyword evidence="1" id="KW-0597">Phosphoprotein</keyword>
<dbReference type="InterPro" id="IPR052893">
    <property type="entry name" value="TCS_response_regulator"/>
</dbReference>
<evidence type="ECO:0000313" key="4">
    <source>
        <dbReference type="Proteomes" id="UP000308181"/>
    </source>
</evidence>
<feature type="domain" description="Response regulatory" evidence="2">
    <location>
        <begin position="7"/>
        <end position="134"/>
    </location>
</feature>
<dbReference type="Pfam" id="PF00072">
    <property type="entry name" value="Response_reg"/>
    <property type="match status" value="1"/>
</dbReference>
<dbReference type="PANTHER" id="PTHR44520:SF2">
    <property type="entry name" value="RESPONSE REGULATOR RCP1"/>
    <property type="match status" value="1"/>
</dbReference>
<dbReference type="PANTHER" id="PTHR44520">
    <property type="entry name" value="RESPONSE REGULATOR RCP1-RELATED"/>
    <property type="match status" value="1"/>
</dbReference>
<evidence type="ECO:0000256" key="1">
    <source>
        <dbReference type="PROSITE-ProRule" id="PRU00169"/>
    </source>
</evidence>
<dbReference type="GO" id="GO:0000160">
    <property type="term" value="P:phosphorelay signal transduction system"/>
    <property type="evidence" value="ECO:0007669"/>
    <property type="project" value="InterPro"/>
</dbReference>
<dbReference type="SMART" id="SM00448">
    <property type="entry name" value="REC"/>
    <property type="match status" value="1"/>
</dbReference>
<reference evidence="3 4" key="1">
    <citation type="submission" date="2019-04" db="EMBL/GenBank/DDBJ databases">
        <title>Pedobacter sp. AR-3-17 sp. nov., isolated from Arctic soil.</title>
        <authorList>
            <person name="Dahal R.H."/>
            <person name="Kim D.-U."/>
        </authorList>
    </citation>
    <scope>NUCLEOTIDE SEQUENCE [LARGE SCALE GENOMIC DNA]</scope>
    <source>
        <strain evidence="3 4">AR-3-17</strain>
    </source>
</reference>
<organism evidence="3 4">
    <name type="scientific">Pedobacter cryophilus</name>
    <dbReference type="NCBI Taxonomy" id="2571271"/>
    <lineage>
        <taxon>Bacteria</taxon>
        <taxon>Pseudomonadati</taxon>
        <taxon>Bacteroidota</taxon>
        <taxon>Sphingobacteriia</taxon>
        <taxon>Sphingobacteriales</taxon>
        <taxon>Sphingobacteriaceae</taxon>
        <taxon>Pedobacter</taxon>
    </lineage>
</organism>
<accession>A0A4U1C4B5</accession>
<dbReference type="PROSITE" id="PS50110">
    <property type="entry name" value="RESPONSE_REGULATORY"/>
    <property type="match status" value="1"/>
</dbReference>
<proteinExistence type="predicted"/>
<dbReference type="RefSeq" id="WP_136824424.1">
    <property type="nucleotide sequence ID" value="NZ_SWBP01000001.1"/>
</dbReference>
<dbReference type="AlphaFoldDB" id="A0A4U1C4B5"/>
<feature type="modified residue" description="4-aspartylphosphate" evidence="1">
    <location>
        <position position="64"/>
    </location>
</feature>
<dbReference type="OrthoDB" id="1121174at2"/>
<evidence type="ECO:0000259" key="2">
    <source>
        <dbReference type="PROSITE" id="PS50110"/>
    </source>
</evidence>
<dbReference type="SUPFAM" id="SSF52172">
    <property type="entry name" value="CheY-like"/>
    <property type="match status" value="1"/>
</dbReference>
<dbReference type="InterPro" id="IPR011006">
    <property type="entry name" value="CheY-like_superfamily"/>
</dbReference>